<proteinExistence type="predicted"/>
<comment type="caution">
    <text evidence="1">The sequence shown here is derived from an EMBL/GenBank/DDBJ whole genome shotgun (WGS) entry which is preliminary data.</text>
</comment>
<gene>
    <name evidence="1" type="ORF">ACFPRC_21390</name>
</gene>
<dbReference type="EMBL" id="JBHSJO010000001">
    <property type="protein sequence ID" value="MFC5017412.1"/>
    <property type="molecule type" value="Genomic_DNA"/>
</dbReference>
<name>A0ABV9WYE7_9ACTN</name>
<keyword evidence="2" id="KW-1185">Reference proteome</keyword>
<dbReference type="Proteomes" id="UP001595855">
    <property type="component" value="Unassembled WGS sequence"/>
</dbReference>
<reference evidence="2" key="1">
    <citation type="journal article" date="2019" name="Int. J. Syst. Evol. Microbiol.">
        <title>The Global Catalogue of Microorganisms (GCM) 10K type strain sequencing project: providing services to taxonomists for standard genome sequencing and annotation.</title>
        <authorList>
            <consortium name="The Broad Institute Genomics Platform"/>
            <consortium name="The Broad Institute Genome Sequencing Center for Infectious Disease"/>
            <person name="Wu L."/>
            <person name="Ma J."/>
        </authorList>
    </citation>
    <scope>NUCLEOTIDE SEQUENCE [LARGE SCALE GENOMIC DNA]</scope>
    <source>
        <strain evidence="2">CGMCC 4.1542</strain>
    </source>
</reference>
<protein>
    <submittedName>
        <fullName evidence="1">Uncharacterized protein</fullName>
    </submittedName>
</protein>
<organism evidence="1 2">
    <name type="scientific">Streptomyces lienomycini</name>
    <dbReference type="NCBI Taxonomy" id="284035"/>
    <lineage>
        <taxon>Bacteria</taxon>
        <taxon>Bacillati</taxon>
        <taxon>Actinomycetota</taxon>
        <taxon>Actinomycetes</taxon>
        <taxon>Kitasatosporales</taxon>
        <taxon>Streptomycetaceae</taxon>
        <taxon>Streptomyces</taxon>
    </lineage>
</organism>
<evidence type="ECO:0000313" key="1">
    <source>
        <dbReference type="EMBL" id="MFC5017412.1"/>
    </source>
</evidence>
<evidence type="ECO:0000313" key="2">
    <source>
        <dbReference type="Proteomes" id="UP001595855"/>
    </source>
</evidence>
<dbReference type="RefSeq" id="WP_271416335.1">
    <property type="nucleotide sequence ID" value="NZ_BAAATN010000009.1"/>
</dbReference>
<accession>A0ABV9WYE7</accession>
<sequence length="53" mass="5729">MSPSPITLATTEWLRTATEQAAASSPGVGEMRDVMGHLHKDIGESEAPVRRPR</sequence>